<sequence length="66" mass="7239">MTEHLMIQRAGMVQAGMKDLTGSAPVRRYIETTVGVLVVSGRYPLREESNRLPVADSIAGKSFVFT</sequence>
<evidence type="ECO:0000313" key="2">
    <source>
        <dbReference type="Proteomes" id="UP001220962"/>
    </source>
</evidence>
<accession>A0AAX3N742</accession>
<gene>
    <name evidence="1" type="ORF">PUW23_10315</name>
</gene>
<dbReference type="EMBL" id="CP118101">
    <property type="protein sequence ID" value="WDH84570.1"/>
    <property type="molecule type" value="Genomic_DNA"/>
</dbReference>
<dbReference type="Proteomes" id="UP001220962">
    <property type="component" value="Chromosome"/>
</dbReference>
<dbReference type="RefSeq" id="WP_205053335.1">
    <property type="nucleotide sequence ID" value="NZ_CP118101.1"/>
</dbReference>
<proteinExistence type="predicted"/>
<organism evidence="1 2">
    <name type="scientific">Paenibacillus urinalis</name>
    <dbReference type="NCBI Taxonomy" id="521520"/>
    <lineage>
        <taxon>Bacteria</taxon>
        <taxon>Bacillati</taxon>
        <taxon>Bacillota</taxon>
        <taxon>Bacilli</taxon>
        <taxon>Bacillales</taxon>
        <taxon>Paenibacillaceae</taxon>
        <taxon>Paenibacillus</taxon>
    </lineage>
</organism>
<dbReference type="AlphaFoldDB" id="A0AAX3N742"/>
<protein>
    <submittedName>
        <fullName evidence="1">Uncharacterized protein</fullName>
    </submittedName>
</protein>
<evidence type="ECO:0000313" key="1">
    <source>
        <dbReference type="EMBL" id="WDH84570.1"/>
    </source>
</evidence>
<reference evidence="1" key="1">
    <citation type="submission" date="2023-02" db="EMBL/GenBank/DDBJ databases">
        <title>Pathogen: clinical or host-associated sample.</title>
        <authorList>
            <person name="Hergert J."/>
            <person name="Casey R."/>
            <person name="Wagner J."/>
            <person name="Young E.L."/>
            <person name="Oakeson K.F."/>
        </authorList>
    </citation>
    <scope>NUCLEOTIDE SEQUENCE</scope>
    <source>
        <strain evidence="1">2022CK-00830</strain>
    </source>
</reference>
<name>A0AAX3N742_9BACL</name>